<dbReference type="PANTHER" id="PTHR43531:SF14">
    <property type="entry name" value="METHYL-ACCEPTING CHEMOTAXIS PROTEIN I-RELATED"/>
    <property type="match status" value="1"/>
</dbReference>
<proteinExistence type="inferred from homology"/>
<keyword evidence="6" id="KW-0812">Transmembrane</keyword>
<dbReference type="InterPro" id="IPR004089">
    <property type="entry name" value="MCPsignal_dom"/>
</dbReference>
<evidence type="ECO:0000256" key="5">
    <source>
        <dbReference type="SAM" id="MobiDB-lite"/>
    </source>
</evidence>
<dbReference type="PROSITE" id="PS50111">
    <property type="entry name" value="CHEMOTAXIS_TRANSDUC_2"/>
    <property type="match status" value="1"/>
</dbReference>
<dbReference type="FunFam" id="1.10.287.950:FF:000001">
    <property type="entry name" value="Methyl-accepting chemotaxis sensory transducer"/>
    <property type="match status" value="1"/>
</dbReference>
<feature type="transmembrane region" description="Helical" evidence="6">
    <location>
        <begin position="12"/>
        <end position="33"/>
    </location>
</feature>
<feature type="domain" description="Methyl-accepting transducer" evidence="7">
    <location>
        <begin position="261"/>
        <end position="490"/>
    </location>
</feature>
<feature type="region of interest" description="Disordered" evidence="5">
    <location>
        <begin position="514"/>
        <end position="534"/>
    </location>
</feature>
<dbReference type="GO" id="GO:0006935">
    <property type="term" value="P:chemotaxis"/>
    <property type="evidence" value="ECO:0007669"/>
    <property type="project" value="TreeGrafter"/>
</dbReference>
<name>A0A7X3K6Q9_9BURK</name>
<dbReference type="GO" id="GO:0007165">
    <property type="term" value="P:signal transduction"/>
    <property type="evidence" value="ECO:0007669"/>
    <property type="project" value="UniProtKB-KW"/>
</dbReference>
<organism evidence="9 10">
    <name type="scientific">Massilia cellulosiltytica</name>
    <dbReference type="NCBI Taxonomy" id="2683234"/>
    <lineage>
        <taxon>Bacteria</taxon>
        <taxon>Pseudomonadati</taxon>
        <taxon>Pseudomonadota</taxon>
        <taxon>Betaproteobacteria</taxon>
        <taxon>Burkholderiales</taxon>
        <taxon>Oxalobacteraceae</taxon>
        <taxon>Telluria group</taxon>
        <taxon>Massilia</taxon>
    </lineage>
</organism>
<keyword evidence="2" id="KW-0488">Methylation</keyword>
<comment type="subcellular location">
    <subcellularLocation>
        <location evidence="1">Membrane</location>
    </subcellularLocation>
</comment>
<dbReference type="CDD" id="cd11386">
    <property type="entry name" value="MCP_signal"/>
    <property type="match status" value="1"/>
</dbReference>
<reference evidence="9 10" key="1">
    <citation type="submission" date="2019-12" db="EMBL/GenBank/DDBJ databases">
        <authorList>
            <person name="Li C."/>
            <person name="Zhao J."/>
        </authorList>
    </citation>
    <scope>NUCLEOTIDE SEQUENCE [LARGE SCALE GENOMIC DNA]</scope>
    <source>
        <strain evidence="9 10">NEAU-DD11</strain>
    </source>
</reference>
<gene>
    <name evidence="9" type="ORF">GPY61_06995</name>
</gene>
<dbReference type="AlphaFoldDB" id="A0A7X3K6Q9"/>
<protein>
    <submittedName>
        <fullName evidence="9">HAMP domain-containing protein</fullName>
    </submittedName>
</protein>
<accession>A0A7X3K6Q9</accession>
<evidence type="ECO:0000313" key="10">
    <source>
        <dbReference type="Proteomes" id="UP000443353"/>
    </source>
</evidence>
<feature type="domain" description="HAMP" evidence="8">
    <location>
        <begin position="204"/>
        <end position="256"/>
    </location>
</feature>
<dbReference type="EMBL" id="WSES01000002">
    <property type="protein sequence ID" value="MVW59672.1"/>
    <property type="molecule type" value="Genomic_DNA"/>
</dbReference>
<dbReference type="Pfam" id="PF00015">
    <property type="entry name" value="MCPsignal"/>
    <property type="match status" value="1"/>
</dbReference>
<dbReference type="SMART" id="SM00283">
    <property type="entry name" value="MA"/>
    <property type="match status" value="1"/>
</dbReference>
<dbReference type="GO" id="GO:0004888">
    <property type="term" value="F:transmembrane signaling receptor activity"/>
    <property type="evidence" value="ECO:0007669"/>
    <property type="project" value="TreeGrafter"/>
</dbReference>
<comment type="similarity">
    <text evidence="3">Belongs to the methyl-accepting chemotaxis (MCP) protein family.</text>
</comment>
<evidence type="ECO:0000256" key="2">
    <source>
        <dbReference type="ARBA" id="ARBA00022481"/>
    </source>
</evidence>
<dbReference type="InterPro" id="IPR051310">
    <property type="entry name" value="MCP_chemotaxis"/>
</dbReference>
<dbReference type="Gene3D" id="1.10.287.950">
    <property type="entry name" value="Methyl-accepting chemotaxis protein"/>
    <property type="match status" value="1"/>
</dbReference>
<sequence length="534" mass="55466">MLSRLPVLWKVLLAPAIAMLCMGAYLTFTAIVFKQNNLRLADVRDVQYPVLDALTENTGALDKIIDVLNSAAAAGEPEQIAGADALAAKVADNYRRVRALDQVHEADLGRLALEFDTYYKTARVISDAMANHNGMPAKDRLQAMAAALATYRKDVAGFRTAARDRFTGTVGAATDSSNRAVLGGAVTGLLGLVVTLAFALLVARTLVRQLNEAVRVAETVAAGDLTSMIAVDAQDETGKLLKALRDMNGSLVRIVSEARSATDNIAATSVQIAQGNGDLAGRTEHQAQALVQTSSSMGALTGTAKENAANAAQANELAGFAANVATQGGAVVGQVIATMEAIHASSREIADIVGVIEGIAFQTNLLALNAAVEAARAGEHGRGFAVVANEVRSLAQRSAAAAKDITALIGRSVSQVELGTTLADQTGRTMDEIVSSVRRVTDIMAAIAEASKAQTAGIEHINDAIAQMDLDTQSNAGLVDETAGLASALREQAASLAAVVSVFTLARQDGLPQPAARDRLALPASNSPVARRRA</sequence>
<dbReference type="Proteomes" id="UP000443353">
    <property type="component" value="Unassembled WGS sequence"/>
</dbReference>
<evidence type="ECO:0000256" key="1">
    <source>
        <dbReference type="ARBA" id="ARBA00004370"/>
    </source>
</evidence>
<evidence type="ECO:0000256" key="4">
    <source>
        <dbReference type="PROSITE-ProRule" id="PRU00284"/>
    </source>
</evidence>
<keyword evidence="4" id="KW-0807">Transducer</keyword>
<dbReference type="InterPro" id="IPR003660">
    <property type="entry name" value="HAMP_dom"/>
</dbReference>
<dbReference type="SUPFAM" id="SSF58104">
    <property type="entry name" value="Methyl-accepting chemotaxis protein (MCP) signaling domain"/>
    <property type="match status" value="1"/>
</dbReference>
<dbReference type="SMART" id="SM00304">
    <property type="entry name" value="HAMP"/>
    <property type="match status" value="1"/>
</dbReference>
<dbReference type="PROSITE" id="PS50885">
    <property type="entry name" value="HAMP"/>
    <property type="match status" value="1"/>
</dbReference>
<keyword evidence="10" id="KW-1185">Reference proteome</keyword>
<evidence type="ECO:0000256" key="6">
    <source>
        <dbReference type="SAM" id="Phobius"/>
    </source>
</evidence>
<dbReference type="CDD" id="cd06225">
    <property type="entry name" value="HAMP"/>
    <property type="match status" value="1"/>
</dbReference>
<keyword evidence="6" id="KW-1133">Transmembrane helix</keyword>
<evidence type="ECO:0000259" key="7">
    <source>
        <dbReference type="PROSITE" id="PS50111"/>
    </source>
</evidence>
<evidence type="ECO:0000259" key="8">
    <source>
        <dbReference type="PROSITE" id="PS50885"/>
    </source>
</evidence>
<dbReference type="Pfam" id="PF00672">
    <property type="entry name" value="HAMP"/>
    <property type="match status" value="1"/>
</dbReference>
<keyword evidence="6" id="KW-0472">Membrane</keyword>
<dbReference type="GO" id="GO:0005886">
    <property type="term" value="C:plasma membrane"/>
    <property type="evidence" value="ECO:0007669"/>
    <property type="project" value="TreeGrafter"/>
</dbReference>
<dbReference type="RefSeq" id="WP_160407826.1">
    <property type="nucleotide sequence ID" value="NZ_WSES01000002.1"/>
</dbReference>
<dbReference type="PANTHER" id="PTHR43531">
    <property type="entry name" value="PROTEIN ICFG"/>
    <property type="match status" value="1"/>
</dbReference>
<feature type="transmembrane region" description="Helical" evidence="6">
    <location>
        <begin position="180"/>
        <end position="203"/>
    </location>
</feature>
<comment type="caution">
    <text evidence="9">The sequence shown here is derived from an EMBL/GenBank/DDBJ whole genome shotgun (WGS) entry which is preliminary data.</text>
</comment>
<evidence type="ECO:0000256" key="3">
    <source>
        <dbReference type="ARBA" id="ARBA00029447"/>
    </source>
</evidence>
<evidence type="ECO:0000313" key="9">
    <source>
        <dbReference type="EMBL" id="MVW59672.1"/>
    </source>
</evidence>